<feature type="domain" description="DUF1595" evidence="6">
    <location>
        <begin position="471"/>
        <end position="531"/>
    </location>
</feature>
<dbReference type="InterPro" id="IPR013039">
    <property type="entry name" value="DUF1588"/>
</dbReference>
<evidence type="ECO:0000259" key="2">
    <source>
        <dbReference type="Pfam" id="PF07626"/>
    </source>
</evidence>
<feature type="domain" description="Cytochrome C Planctomycete-type" evidence="5">
    <location>
        <begin position="290"/>
        <end position="341"/>
    </location>
</feature>
<dbReference type="InterPro" id="IPR013043">
    <property type="entry name" value="DUF1595"/>
</dbReference>
<name>A0A517QP61_9PLAN</name>
<dbReference type="Pfam" id="PF07631">
    <property type="entry name" value="PSD4"/>
    <property type="match status" value="1"/>
</dbReference>
<gene>
    <name evidence="7" type="ORF">Mal48_26640</name>
</gene>
<dbReference type="EMBL" id="CP036267">
    <property type="protein sequence ID" value="QDT33411.1"/>
    <property type="molecule type" value="Genomic_DNA"/>
</dbReference>
<dbReference type="InterPro" id="IPR013320">
    <property type="entry name" value="ConA-like_dom_sf"/>
</dbReference>
<proteinExistence type="predicted"/>
<dbReference type="Gene3D" id="2.60.120.200">
    <property type="match status" value="1"/>
</dbReference>
<dbReference type="KEGG" id="tpol:Mal48_26640"/>
<sequence>MNRFSVQLVPHLFVALGIFGLTTFNLRAQAQENPTNARVTSGLQVLYNFSEEKGNVVHDVSGTGVPVNLKIANEKGVRRTAGALTLTASTILLSEKPVSRLSESLKRSGEITVEAWITPSDLGLSGPARIVTISKNSVERNVTLGQDKDKLEVRLRTTKTSNNGIPSTSSKAKAVAKKLTHIVYTRNRAGIAKIYLNGQLNSEAKIEGDFSNWNSSFQFALGNEMTNDRPWLGTYHLVAVYNKALPPQAVVANFKAGSNAKIINSQQMAAKSPQEEFFENKVAGIFVRHCFECHDSSTKEGGLNLAKKVAAMKGGDSGVAFVPGSHAKSPLWKSIEADEMPANREPLSADEKEIIKKWIDTGAVWTLDQIDPEVYLHQGKVAGNWIRRLTIPEYIETVRAAVGVDISKEARELLPPDLRADGFSNTSYNLNVDLKHVNAYSQLSEIIVSRMDVEKFASRFTKKKRLIDADMRDLAAKMGKWILRGPLSEREIVIYRGISTSVASAGGDYREAVAYTLQAMLQSPRFLYRMESQQGDGSAWPVNSYELASRVSYTIWGGPPDQELMRAAEAGELFDRSALDKQVQRMLKDQRAIDQSVRFVNEWLDLQRLDNLRPNKEKFPNWKASLAVEMRKETQAYFQEILWEQKRPLVDLLNAQSTFLTPELAKHYNLDLKIKGFEKVDLKNVPSRGGLLTQGSILTKGGDEASMISRGLFVLHDLLRGAVKDPPPCVDTTPIPTKPGRTQRMIAMERLANGSCGGCHAKFETLAFALEKFDGLGSFSEADQHGNKLREDGEILFPGDEKSIPYQTSAELMDLLAKSDRVNECLSWKVAQFAIGRPLVPADVPIMKEVHQKAQKNGGTWTSLISALIQSDLIQTIRTEPIQ</sequence>
<dbReference type="Pfam" id="PF07637">
    <property type="entry name" value="PSD5"/>
    <property type="match status" value="1"/>
</dbReference>
<dbReference type="PANTHER" id="PTHR35889:SF3">
    <property type="entry name" value="F-BOX DOMAIN-CONTAINING PROTEIN"/>
    <property type="match status" value="1"/>
</dbReference>
<dbReference type="AlphaFoldDB" id="A0A517QP61"/>
<dbReference type="Pfam" id="PF07624">
    <property type="entry name" value="PSD2"/>
    <property type="match status" value="1"/>
</dbReference>
<dbReference type="InterPro" id="IPR011429">
    <property type="entry name" value="Cyt_c_Planctomycete-type"/>
</dbReference>
<reference evidence="7 8" key="1">
    <citation type="submission" date="2019-02" db="EMBL/GenBank/DDBJ databases">
        <title>Deep-cultivation of Planctomycetes and their phenomic and genomic characterization uncovers novel biology.</title>
        <authorList>
            <person name="Wiegand S."/>
            <person name="Jogler M."/>
            <person name="Boedeker C."/>
            <person name="Pinto D."/>
            <person name="Vollmers J."/>
            <person name="Rivas-Marin E."/>
            <person name="Kohn T."/>
            <person name="Peeters S.H."/>
            <person name="Heuer A."/>
            <person name="Rast P."/>
            <person name="Oberbeckmann S."/>
            <person name="Bunk B."/>
            <person name="Jeske O."/>
            <person name="Meyerdierks A."/>
            <person name="Storesund J.E."/>
            <person name="Kallscheuer N."/>
            <person name="Luecker S."/>
            <person name="Lage O.M."/>
            <person name="Pohl T."/>
            <person name="Merkel B.J."/>
            <person name="Hornburger P."/>
            <person name="Mueller R.-W."/>
            <person name="Bruemmer F."/>
            <person name="Labrenz M."/>
            <person name="Spormann A.M."/>
            <person name="Op den Camp H."/>
            <person name="Overmann J."/>
            <person name="Amann R."/>
            <person name="Jetten M.S.M."/>
            <person name="Mascher T."/>
            <person name="Medema M.H."/>
            <person name="Devos D.P."/>
            <person name="Kaster A.-K."/>
            <person name="Ovreas L."/>
            <person name="Rohde M."/>
            <person name="Galperin M.Y."/>
            <person name="Jogler C."/>
        </authorList>
    </citation>
    <scope>NUCLEOTIDE SEQUENCE [LARGE SCALE GENOMIC DNA]</scope>
    <source>
        <strain evidence="7 8">Mal48</strain>
    </source>
</reference>
<protein>
    <submittedName>
        <fullName evidence="7">Planctomycete cytochrome C</fullName>
    </submittedName>
</protein>
<dbReference type="OrthoDB" id="175242at2"/>
<feature type="domain" description="DUF1585" evidence="1">
    <location>
        <begin position="807"/>
        <end position="873"/>
    </location>
</feature>
<evidence type="ECO:0000259" key="6">
    <source>
        <dbReference type="Pfam" id="PF07637"/>
    </source>
</evidence>
<evidence type="ECO:0000259" key="5">
    <source>
        <dbReference type="Pfam" id="PF07635"/>
    </source>
</evidence>
<dbReference type="InterPro" id="IPR013042">
    <property type="entry name" value="DUF1592"/>
</dbReference>
<dbReference type="Proteomes" id="UP000315724">
    <property type="component" value="Chromosome"/>
</dbReference>
<dbReference type="RefSeq" id="WP_145199666.1">
    <property type="nucleotide sequence ID" value="NZ_CP036267.1"/>
</dbReference>
<dbReference type="PANTHER" id="PTHR35889">
    <property type="entry name" value="CYCLOINULO-OLIGOSACCHARIDE FRUCTANOTRANSFERASE-RELATED"/>
    <property type="match status" value="1"/>
</dbReference>
<dbReference type="Pfam" id="PF07635">
    <property type="entry name" value="PSCyt1"/>
    <property type="match status" value="1"/>
</dbReference>
<feature type="domain" description="DUF1588" evidence="3">
    <location>
        <begin position="688"/>
        <end position="781"/>
    </location>
</feature>
<evidence type="ECO:0000313" key="8">
    <source>
        <dbReference type="Proteomes" id="UP000315724"/>
    </source>
</evidence>
<feature type="domain" description="DUF1592" evidence="4">
    <location>
        <begin position="543"/>
        <end position="670"/>
    </location>
</feature>
<feature type="domain" description="DUF1587" evidence="2">
    <location>
        <begin position="387"/>
        <end position="451"/>
    </location>
</feature>
<evidence type="ECO:0000259" key="4">
    <source>
        <dbReference type="Pfam" id="PF07631"/>
    </source>
</evidence>
<dbReference type="Pfam" id="PF07626">
    <property type="entry name" value="PSD3"/>
    <property type="match status" value="1"/>
</dbReference>
<evidence type="ECO:0000259" key="3">
    <source>
        <dbReference type="Pfam" id="PF07627"/>
    </source>
</evidence>
<organism evidence="7 8">
    <name type="scientific">Thalassoglobus polymorphus</name>
    <dbReference type="NCBI Taxonomy" id="2527994"/>
    <lineage>
        <taxon>Bacteria</taxon>
        <taxon>Pseudomonadati</taxon>
        <taxon>Planctomycetota</taxon>
        <taxon>Planctomycetia</taxon>
        <taxon>Planctomycetales</taxon>
        <taxon>Planctomycetaceae</taxon>
        <taxon>Thalassoglobus</taxon>
    </lineage>
</organism>
<evidence type="ECO:0000259" key="1">
    <source>
        <dbReference type="Pfam" id="PF07624"/>
    </source>
</evidence>
<dbReference type="Pfam" id="PF07627">
    <property type="entry name" value="PSCyt3"/>
    <property type="match status" value="1"/>
</dbReference>
<accession>A0A517QP61</accession>
<dbReference type="Pfam" id="PF13385">
    <property type="entry name" value="Laminin_G_3"/>
    <property type="match status" value="1"/>
</dbReference>
<dbReference type="InterPro" id="IPR013036">
    <property type="entry name" value="DUF1587"/>
</dbReference>
<dbReference type="SUPFAM" id="SSF49899">
    <property type="entry name" value="Concanavalin A-like lectins/glucanases"/>
    <property type="match status" value="1"/>
</dbReference>
<dbReference type="InterPro" id="IPR011478">
    <property type="entry name" value="DUF1585"/>
</dbReference>
<keyword evidence="8" id="KW-1185">Reference proteome</keyword>
<evidence type="ECO:0000313" key="7">
    <source>
        <dbReference type="EMBL" id="QDT33411.1"/>
    </source>
</evidence>